<sequence>MKVKIPYKSMVCLTALLSFQVNGQHLLSSQLTAQNKQTKNAVPLEKKSSLIEALRFLEKKYDVAFFYKDEFVQDKSVSFTEAAQTDVEVTLFCMLLNNQESGGNT</sequence>
<comment type="caution">
    <text evidence="2">The sequence shown here is derived from an EMBL/GenBank/DDBJ whole genome shotgun (WGS) entry which is preliminary data.</text>
</comment>
<name>A0A369QJ58_9BACT</name>
<gene>
    <name evidence="2" type="ORF">AHMF7616_03563</name>
</gene>
<feature type="signal peptide" evidence="1">
    <location>
        <begin position="1"/>
        <end position="23"/>
    </location>
</feature>
<organism evidence="2 3">
    <name type="scientific">Adhaeribacter pallidiroseus</name>
    <dbReference type="NCBI Taxonomy" id="2072847"/>
    <lineage>
        <taxon>Bacteria</taxon>
        <taxon>Pseudomonadati</taxon>
        <taxon>Bacteroidota</taxon>
        <taxon>Cytophagia</taxon>
        <taxon>Cytophagales</taxon>
        <taxon>Hymenobacteraceae</taxon>
        <taxon>Adhaeribacter</taxon>
    </lineage>
</organism>
<feature type="chain" id="PRO_5016571269" evidence="1">
    <location>
        <begin position="24"/>
        <end position="105"/>
    </location>
</feature>
<evidence type="ECO:0000313" key="3">
    <source>
        <dbReference type="Proteomes" id="UP000253919"/>
    </source>
</evidence>
<proteinExistence type="predicted"/>
<protein>
    <submittedName>
        <fullName evidence="2">Uncharacterized protein</fullName>
    </submittedName>
</protein>
<dbReference type="RefSeq" id="WP_115374023.1">
    <property type="nucleotide sequence ID" value="NZ_QASA01000001.1"/>
</dbReference>
<reference evidence="2 3" key="1">
    <citation type="submission" date="2018-04" db="EMBL/GenBank/DDBJ databases">
        <title>Adhaeribacter sp. HMF7616 genome sequencing and assembly.</title>
        <authorList>
            <person name="Kang H."/>
            <person name="Kang J."/>
            <person name="Cha I."/>
            <person name="Kim H."/>
            <person name="Joh K."/>
        </authorList>
    </citation>
    <scope>NUCLEOTIDE SEQUENCE [LARGE SCALE GENOMIC DNA]</scope>
    <source>
        <strain evidence="2 3">HMF7616</strain>
    </source>
</reference>
<evidence type="ECO:0000256" key="1">
    <source>
        <dbReference type="SAM" id="SignalP"/>
    </source>
</evidence>
<evidence type="ECO:0000313" key="2">
    <source>
        <dbReference type="EMBL" id="RDC64941.1"/>
    </source>
</evidence>
<keyword evidence="3" id="KW-1185">Reference proteome</keyword>
<dbReference type="EMBL" id="QASA01000001">
    <property type="protein sequence ID" value="RDC64941.1"/>
    <property type="molecule type" value="Genomic_DNA"/>
</dbReference>
<accession>A0A369QJ58</accession>
<keyword evidence="1" id="KW-0732">Signal</keyword>
<dbReference type="AlphaFoldDB" id="A0A369QJ58"/>
<dbReference type="Proteomes" id="UP000253919">
    <property type="component" value="Unassembled WGS sequence"/>
</dbReference>